<dbReference type="Pfam" id="PF25052">
    <property type="entry name" value="AtDEF-like"/>
    <property type="match status" value="1"/>
</dbReference>
<evidence type="ECO:0000256" key="4">
    <source>
        <dbReference type="ARBA" id="ARBA00022821"/>
    </source>
</evidence>
<keyword evidence="2" id="KW-0929">Antimicrobial</keyword>
<evidence type="ECO:0000313" key="9">
    <source>
        <dbReference type="Proteomes" id="UP000426265"/>
    </source>
</evidence>
<accession>A0A654G5W4</accession>
<name>A0A5S9Y8T1_ARATH</name>
<dbReference type="InterPro" id="IPR010851">
    <property type="entry name" value="DEFL"/>
</dbReference>
<dbReference type="SMR" id="A0A5S9Y8T1"/>
<keyword evidence="5" id="KW-1015">Disulfide bond</keyword>
<gene>
    <name evidence="8" type="ORF">AN1_LOCUS23889</name>
    <name evidence="7" type="ORF">C24_LOCUS23733</name>
</gene>
<feature type="signal peptide" evidence="6">
    <location>
        <begin position="1"/>
        <end position="24"/>
    </location>
</feature>
<organism evidence="7 10">
    <name type="scientific">Arabidopsis thaliana</name>
    <name type="common">Mouse-ear cress</name>
    <dbReference type="NCBI Taxonomy" id="3702"/>
    <lineage>
        <taxon>Eukaryota</taxon>
        <taxon>Viridiplantae</taxon>
        <taxon>Streptophyta</taxon>
        <taxon>Embryophyta</taxon>
        <taxon>Tracheophyta</taxon>
        <taxon>Spermatophyta</taxon>
        <taxon>Magnoliopsida</taxon>
        <taxon>eudicotyledons</taxon>
        <taxon>Gunneridae</taxon>
        <taxon>Pentapetalae</taxon>
        <taxon>rosids</taxon>
        <taxon>malvids</taxon>
        <taxon>Brassicales</taxon>
        <taxon>Brassicaceae</taxon>
        <taxon>Camelineae</taxon>
        <taxon>Arabidopsis</taxon>
    </lineage>
</organism>
<dbReference type="GO" id="GO:0050832">
    <property type="term" value="P:defense response to fungus"/>
    <property type="evidence" value="ECO:0007669"/>
    <property type="project" value="UniProtKB-KW"/>
</dbReference>
<accession>A0A5S9Y8T1</accession>
<comment type="similarity">
    <text evidence="1">Belongs to the DEFL family.</text>
</comment>
<evidence type="ECO:0000313" key="7">
    <source>
        <dbReference type="EMBL" id="CAA0405916.1"/>
    </source>
</evidence>
<dbReference type="EMBL" id="CACSHJ010000096">
    <property type="protein sequence ID" value="CAA0405916.1"/>
    <property type="molecule type" value="Genomic_DNA"/>
</dbReference>
<protein>
    <submittedName>
        <fullName evidence="7">Uncharacterized protein</fullName>
    </submittedName>
</protein>
<dbReference type="Proteomes" id="UP000426265">
    <property type="component" value="Unassembled WGS sequence"/>
</dbReference>
<dbReference type="KEGG" id="ath:AT5G37473"/>
<dbReference type="RefSeq" id="NP_001031976.1">
    <property type="nucleotide sequence ID" value="NM_001036899.1"/>
</dbReference>
<feature type="chain" id="PRO_5038243960" evidence="6">
    <location>
        <begin position="25"/>
        <end position="73"/>
    </location>
</feature>
<dbReference type="EMBL" id="CACRSJ010000110">
    <property type="protein sequence ID" value="VYS68499.1"/>
    <property type="molecule type" value="Genomic_DNA"/>
</dbReference>
<dbReference type="Proteomes" id="UP000434276">
    <property type="component" value="Unassembled WGS sequence"/>
</dbReference>
<reference evidence="7 10" key="1">
    <citation type="submission" date="2019-12" db="EMBL/GenBank/DDBJ databases">
        <authorList>
            <person name="Jiao W.-B."/>
            <person name="Schneeberger K."/>
        </authorList>
    </citation>
    <scope>NUCLEOTIDE SEQUENCE [LARGE SCALE GENOMIC DNA]</scope>
    <source>
        <strain evidence="9">cv. An-1</strain>
        <strain evidence="10">cv. C24</strain>
    </source>
</reference>
<keyword evidence="4" id="KW-0611">Plant defense</keyword>
<dbReference type="OMA" id="DCINACI"/>
<evidence type="ECO:0000256" key="6">
    <source>
        <dbReference type="SAM" id="SignalP"/>
    </source>
</evidence>
<dbReference type="ExpressionAtlas" id="A0A5S9Y8T1">
    <property type="expression patterns" value="baseline and differential"/>
</dbReference>
<evidence type="ECO:0000256" key="2">
    <source>
        <dbReference type="ARBA" id="ARBA00022529"/>
    </source>
</evidence>
<evidence type="ECO:0000313" key="8">
    <source>
        <dbReference type="EMBL" id="VYS68499.1"/>
    </source>
</evidence>
<dbReference type="AlphaFoldDB" id="A0A5S9Y8T1"/>
<evidence type="ECO:0000256" key="1">
    <source>
        <dbReference type="ARBA" id="ARBA00006722"/>
    </source>
</evidence>
<proteinExistence type="inferred from homology"/>
<sequence length="73" mass="7890">MSAQKIYLASLLLFICLVFPQSTAIVCNFEGHCVTSDDCINVCKSGEDPFLCVRSGPHKGMCCCLKTNGSVLE</sequence>
<evidence type="ECO:0000256" key="3">
    <source>
        <dbReference type="ARBA" id="ARBA00022577"/>
    </source>
</evidence>
<dbReference type="OrthoDB" id="1021110at2759"/>
<keyword evidence="6" id="KW-0732">Signal</keyword>
<evidence type="ECO:0000313" key="10">
    <source>
        <dbReference type="Proteomes" id="UP000434276"/>
    </source>
</evidence>
<evidence type="ECO:0000256" key="5">
    <source>
        <dbReference type="ARBA" id="ARBA00023157"/>
    </source>
</evidence>
<keyword evidence="3" id="KW-0295">Fungicide</keyword>
<dbReference type="GO" id="GO:0031640">
    <property type="term" value="P:killing of cells of another organism"/>
    <property type="evidence" value="ECO:0007669"/>
    <property type="project" value="UniProtKB-KW"/>
</dbReference>